<dbReference type="Proteomes" id="UP000092460">
    <property type="component" value="Unassembled WGS sequence"/>
</dbReference>
<dbReference type="EnsemblMetazoa" id="GPPI038819-RA">
    <property type="protein sequence ID" value="GPPI038819-PA"/>
    <property type="gene ID" value="GPPI038819"/>
</dbReference>
<evidence type="ECO:0000313" key="1">
    <source>
        <dbReference type="EnsemblMetazoa" id="GPPI038819-PA"/>
    </source>
</evidence>
<sequence>MATRYMHTRKRKVPPPDLQPAHQYCGVSCDHLKRLGGDIYCRKFHVFLLAGNPKATLCVNTYTHDALS</sequence>
<dbReference type="AlphaFoldDB" id="A0A1B0BS21"/>
<reference evidence="1" key="2">
    <citation type="submission" date="2020-05" db="UniProtKB">
        <authorList>
            <consortium name="EnsemblMetazoa"/>
        </authorList>
    </citation>
    <scope>IDENTIFICATION</scope>
    <source>
        <strain evidence="1">IAEA</strain>
    </source>
</reference>
<dbReference type="VEuPathDB" id="VectorBase:GPPI038819"/>
<keyword evidence="2" id="KW-1185">Reference proteome</keyword>
<accession>A0A1B0BS21</accession>
<name>A0A1B0BS21_9MUSC</name>
<organism evidence="1 2">
    <name type="scientific">Glossina palpalis gambiensis</name>
    <dbReference type="NCBI Taxonomy" id="67801"/>
    <lineage>
        <taxon>Eukaryota</taxon>
        <taxon>Metazoa</taxon>
        <taxon>Ecdysozoa</taxon>
        <taxon>Arthropoda</taxon>
        <taxon>Hexapoda</taxon>
        <taxon>Insecta</taxon>
        <taxon>Pterygota</taxon>
        <taxon>Neoptera</taxon>
        <taxon>Endopterygota</taxon>
        <taxon>Diptera</taxon>
        <taxon>Brachycera</taxon>
        <taxon>Muscomorpha</taxon>
        <taxon>Hippoboscoidea</taxon>
        <taxon>Glossinidae</taxon>
        <taxon>Glossina</taxon>
    </lineage>
</organism>
<evidence type="ECO:0000313" key="2">
    <source>
        <dbReference type="Proteomes" id="UP000092460"/>
    </source>
</evidence>
<reference evidence="2" key="1">
    <citation type="submission" date="2015-01" db="EMBL/GenBank/DDBJ databases">
        <authorList>
            <person name="Aksoy S."/>
            <person name="Warren W."/>
            <person name="Wilson R.K."/>
        </authorList>
    </citation>
    <scope>NUCLEOTIDE SEQUENCE [LARGE SCALE GENOMIC DNA]</scope>
    <source>
        <strain evidence="2">IAEA</strain>
    </source>
</reference>
<protein>
    <submittedName>
        <fullName evidence="1">Uncharacterized protein</fullName>
    </submittedName>
</protein>
<proteinExistence type="predicted"/>
<dbReference type="EMBL" id="JXJN01019453">
    <property type="status" value="NOT_ANNOTATED_CDS"/>
    <property type="molecule type" value="Genomic_DNA"/>
</dbReference>